<dbReference type="EMBL" id="CAEZUX010000116">
    <property type="protein sequence ID" value="CAB4619443.1"/>
    <property type="molecule type" value="Genomic_DNA"/>
</dbReference>
<protein>
    <submittedName>
        <fullName evidence="1">Unannotated protein</fullName>
    </submittedName>
</protein>
<accession>A0A6J6I4B4</accession>
<reference evidence="1" key="1">
    <citation type="submission" date="2020-05" db="EMBL/GenBank/DDBJ databases">
        <authorList>
            <person name="Chiriac C."/>
            <person name="Salcher M."/>
            <person name="Ghai R."/>
            <person name="Kavagutti S V."/>
        </authorList>
    </citation>
    <scope>NUCLEOTIDE SEQUENCE</scope>
</reference>
<dbReference type="AlphaFoldDB" id="A0A6J6I4B4"/>
<evidence type="ECO:0000313" key="1">
    <source>
        <dbReference type="EMBL" id="CAB4619443.1"/>
    </source>
</evidence>
<gene>
    <name evidence="1" type="ORF">UFOPK1874_00940</name>
</gene>
<name>A0A6J6I4B4_9ZZZZ</name>
<organism evidence="1">
    <name type="scientific">freshwater metagenome</name>
    <dbReference type="NCBI Taxonomy" id="449393"/>
    <lineage>
        <taxon>unclassified sequences</taxon>
        <taxon>metagenomes</taxon>
        <taxon>ecological metagenomes</taxon>
    </lineage>
</organism>
<proteinExistence type="predicted"/>
<sequence>MVLHKPLSIPVQTFVDGVKRSLAEQIDALPWRRVTMPGLDVAWVGMNVPAINTGGRPWVWEVVTPSQYEASHRMQDDPMVLSVAQDTVIAEVNHHDHSGPIMRMQVPVKQAPESISVAGGIDPDGPWSVRLETGWTVQAIGSAAQCWIDREAPGSARLDTPALQIAPHQRYKLHPAIDIESAAFDRLLTLDPDDAATVTSLLTQVHEALRPYR</sequence>